<sequence length="327" mass="36866">MHTKLKIFIFLVVFGSLKLKGQTIDFYCSQSSKSLDLTIKCCTKLINLTEFTVHFGDGIVKNVNEDELINLNISQLKSNIHDLVNRYLIFGSEIQESKELLGFKINAIQPGNVIISHYNIKNTSWIIDPNECGINDTCYDYFMRTKILSNFAEIKSFTLNLNIGLKDYSITPIVINKGNLIIVDQTGNGLIGAVDAHFLSDFKIDSSKALIDSELNLAIQPIYRTEQNESFYFFEKKYSQPGIFNISINSGTLKPTKAVRIALDQSLEVVCESFAYREINCGGLFMTMVGEKTFFFSDSETNQTFTMLGNKTDYLGSSFSNSVLNYT</sequence>
<protein>
    <submittedName>
        <fullName evidence="2">Uncharacterized protein</fullName>
    </submittedName>
</protein>
<dbReference type="AlphaFoldDB" id="A0A3M7RGF1"/>
<comment type="caution">
    <text evidence="2">The sequence shown here is derived from an EMBL/GenBank/DDBJ whole genome shotgun (WGS) entry which is preliminary data.</text>
</comment>
<dbReference type="Proteomes" id="UP000276133">
    <property type="component" value="Unassembled WGS sequence"/>
</dbReference>
<reference evidence="2 3" key="1">
    <citation type="journal article" date="2018" name="Sci. Rep.">
        <title>Genomic signatures of local adaptation to the degree of environmental predictability in rotifers.</title>
        <authorList>
            <person name="Franch-Gras L."/>
            <person name="Hahn C."/>
            <person name="Garcia-Roger E.M."/>
            <person name="Carmona M.J."/>
            <person name="Serra M."/>
            <person name="Gomez A."/>
        </authorList>
    </citation>
    <scope>NUCLEOTIDE SEQUENCE [LARGE SCALE GENOMIC DNA]</scope>
    <source>
        <strain evidence="2">HYR1</strain>
    </source>
</reference>
<dbReference type="EMBL" id="REGN01003433">
    <property type="protein sequence ID" value="RNA22539.1"/>
    <property type="molecule type" value="Genomic_DNA"/>
</dbReference>
<dbReference type="OrthoDB" id="10222698at2759"/>
<feature type="non-terminal residue" evidence="2">
    <location>
        <position position="327"/>
    </location>
</feature>
<evidence type="ECO:0000256" key="1">
    <source>
        <dbReference type="SAM" id="SignalP"/>
    </source>
</evidence>
<organism evidence="2 3">
    <name type="scientific">Brachionus plicatilis</name>
    <name type="common">Marine rotifer</name>
    <name type="synonym">Brachionus muelleri</name>
    <dbReference type="NCBI Taxonomy" id="10195"/>
    <lineage>
        <taxon>Eukaryota</taxon>
        <taxon>Metazoa</taxon>
        <taxon>Spiralia</taxon>
        <taxon>Gnathifera</taxon>
        <taxon>Rotifera</taxon>
        <taxon>Eurotatoria</taxon>
        <taxon>Monogononta</taxon>
        <taxon>Pseudotrocha</taxon>
        <taxon>Ploima</taxon>
        <taxon>Brachionidae</taxon>
        <taxon>Brachionus</taxon>
    </lineage>
</organism>
<keyword evidence="3" id="KW-1185">Reference proteome</keyword>
<accession>A0A3M7RGF1</accession>
<evidence type="ECO:0000313" key="2">
    <source>
        <dbReference type="EMBL" id="RNA22539.1"/>
    </source>
</evidence>
<feature type="chain" id="PRO_5017950331" evidence="1">
    <location>
        <begin position="22"/>
        <end position="327"/>
    </location>
</feature>
<keyword evidence="1" id="KW-0732">Signal</keyword>
<gene>
    <name evidence="2" type="ORF">BpHYR1_008120</name>
</gene>
<proteinExistence type="predicted"/>
<name>A0A3M7RGF1_BRAPC</name>
<feature type="signal peptide" evidence="1">
    <location>
        <begin position="1"/>
        <end position="21"/>
    </location>
</feature>
<evidence type="ECO:0000313" key="3">
    <source>
        <dbReference type="Proteomes" id="UP000276133"/>
    </source>
</evidence>